<name>A0A835YX99_9STRA</name>
<organism evidence="1 2">
    <name type="scientific">Tribonema minus</name>
    <dbReference type="NCBI Taxonomy" id="303371"/>
    <lineage>
        <taxon>Eukaryota</taxon>
        <taxon>Sar</taxon>
        <taxon>Stramenopiles</taxon>
        <taxon>Ochrophyta</taxon>
        <taxon>PX clade</taxon>
        <taxon>Xanthophyceae</taxon>
        <taxon>Tribonematales</taxon>
        <taxon>Tribonemataceae</taxon>
        <taxon>Tribonema</taxon>
    </lineage>
</organism>
<evidence type="ECO:0000313" key="2">
    <source>
        <dbReference type="Proteomes" id="UP000664859"/>
    </source>
</evidence>
<gene>
    <name evidence="1" type="ORF">JKP88DRAFT_157704</name>
</gene>
<proteinExistence type="predicted"/>
<dbReference type="AlphaFoldDB" id="A0A835YX99"/>
<evidence type="ECO:0000313" key="1">
    <source>
        <dbReference type="EMBL" id="KAG5183105.1"/>
    </source>
</evidence>
<dbReference type="Proteomes" id="UP000664859">
    <property type="component" value="Unassembled WGS sequence"/>
</dbReference>
<protein>
    <submittedName>
        <fullName evidence="1">Uncharacterized protein</fullName>
    </submittedName>
</protein>
<dbReference type="EMBL" id="JAFCMP010000223">
    <property type="protein sequence ID" value="KAG5183105.1"/>
    <property type="molecule type" value="Genomic_DNA"/>
</dbReference>
<comment type="caution">
    <text evidence="1">The sequence shown here is derived from an EMBL/GenBank/DDBJ whole genome shotgun (WGS) entry which is preliminary data.</text>
</comment>
<keyword evidence="2" id="KW-1185">Reference proteome</keyword>
<accession>A0A835YX99</accession>
<reference evidence="1" key="1">
    <citation type="submission" date="2021-02" db="EMBL/GenBank/DDBJ databases">
        <title>First Annotated Genome of the Yellow-green Alga Tribonema minus.</title>
        <authorList>
            <person name="Mahan K.M."/>
        </authorList>
    </citation>
    <scope>NUCLEOTIDE SEQUENCE</scope>
    <source>
        <strain evidence="1">UTEX B ZZ1240</strain>
    </source>
</reference>
<sequence length="226" mass="24867">MERILHPHSLATDQLLQRFRPVYHFDKSEGVRLADLGVYAAEGRIEERNAVTGVLVDMPQKRLTRAVYFSFFGKDAGLPCLCGLAGVGGHDLDLEAVAVDFTDDDQVVAVAYLPHGSAEHFRITDRADLSVVLGGRRNRPEVYASRGKHAHYPCPGTVVRAFGFASDHCDPMPAEDVAMTMATDAMVSAKNIGGLRPGLYRRALDDMSQLPVLRLGQVKTWRAHKL</sequence>